<dbReference type="Gene3D" id="3.40.50.11610">
    <property type="entry name" value="Multifunctional 2-oxoglutarate metabolism enzyme, C-terminal domain"/>
    <property type="match status" value="1"/>
</dbReference>
<evidence type="ECO:0000256" key="11">
    <source>
        <dbReference type="ARBA" id="ARBA00022843"/>
    </source>
</evidence>
<evidence type="ECO:0000256" key="3">
    <source>
        <dbReference type="ARBA" id="ARBA00004123"/>
    </source>
</evidence>
<accession>A0A4Z2BIA5</accession>
<keyword evidence="11" id="KW-0832">Ubl conjugation</keyword>
<dbReference type="GO" id="GO:0046872">
    <property type="term" value="F:metal ion binding"/>
    <property type="evidence" value="ECO:0007669"/>
    <property type="project" value="UniProtKB-KW"/>
</dbReference>
<evidence type="ECO:0000256" key="1">
    <source>
        <dbReference type="ARBA" id="ARBA00001946"/>
    </source>
</evidence>
<evidence type="ECO:0000256" key="19">
    <source>
        <dbReference type="ARBA" id="ARBA00040429"/>
    </source>
</evidence>
<protein>
    <recommendedName>
        <fullName evidence="19">2-oxoglutarate dehydrogenase complex component E1</fullName>
        <ecNumber evidence="6">1.2.4.2</ecNumber>
    </recommendedName>
    <alternativeName>
        <fullName evidence="20">2-oxoglutarate dehydrogenase, mitochondrial</fullName>
    </alternativeName>
    <alternativeName>
        <fullName evidence="18">Alpha-ketoglutarate dehydrogenase</fullName>
    </alternativeName>
    <alternativeName>
        <fullName evidence="21">Thiamine diphosphate (ThDP)-dependent 2-oxoglutarate dehydrogenase</fullName>
    </alternativeName>
</protein>
<evidence type="ECO:0000256" key="2">
    <source>
        <dbReference type="ARBA" id="ARBA00001964"/>
    </source>
</evidence>
<dbReference type="GO" id="GO:0006096">
    <property type="term" value="P:glycolytic process"/>
    <property type="evidence" value="ECO:0007669"/>
    <property type="project" value="UniProtKB-KW"/>
</dbReference>
<comment type="caution">
    <text evidence="24">The sequence shown here is derived from an EMBL/GenBank/DDBJ whole genome shotgun (WGS) entry which is preliminary data.</text>
</comment>
<keyword evidence="10" id="KW-0460">Magnesium</keyword>
<evidence type="ECO:0000256" key="20">
    <source>
        <dbReference type="ARBA" id="ARBA00041946"/>
    </source>
</evidence>
<reference evidence="24 25" key="1">
    <citation type="submission" date="2019-04" db="EMBL/GenBank/DDBJ databases">
        <title>The sequence and de novo assembly of Takifugu bimaculatus genome using PacBio and Hi-C technologies.</title>
        <authorList>
            <person name="Xu P."/>
            <person name="Liu B."/>
            <person name="Zhou Z."/>
        </authorList>
    </citation>
    <scope>NUCLEOTIDE SEQUENCE [LARGE SCALE GENOMIC DNA]</scope>
    <source>
        <strain evidence="24">TB-2018</strain>
        <tissue evidence="24">Muscle</tissue>
    </source>
</reference>
<evidence type="ECO:0000256" key="10">
    <source>
        <dbReference type="ARBA" id="ARBA00022842"/>
    </source>
</evidence>
<keyword evidence="7" id="KW-1017">Isopeptide bond</keyword>
<keyword evidence="9" id="KW-0106">Calcium</keyword>
<keyword evidence="15" id="KW-0496">Mitochondrion</keyword>
<sequence>MSILLHGDAAFAGQGIVYETFHLSDLPSYTTHGTIHVVVNNQIGFTTDPRMARSSPYPTDVARVVNAPIFHVNADDPEAVMYVCKVAAEWRNTFHKDVVVDLVCYRRNGHNEMDEPMFTQPLMYKKIKKQKGVLKMYAEKLIAEGVITLQEYQEEVAKYDKICEDAYSRSKDEKILHIKHWLDSPWPGLTRILKSRANMVSQRVCDWALGEYMAFGSLLQDGIHVRLSGQDVERGTFSHRHHVLHDQNVDKRICIPMNHISTSQAPYTVCNSSLSEYGVLGFELGFAMASPNALVLWEAQFGDFHNTAQCIIDQFISPGQAKWVRQNGIVLLLPHGMEGMGPEHSSARPERFLQMCNDDPDASPIVTEDFAVHQLFDCNWIVVNCSTPSNYFHVLRRQILLPFRKPLIVFTPKSLLRHPEAKSSFDDMLPGTHFKRIIPDDGPTTVDPQKVKRVVFCTGKVYYELIRERKNRGMDDAVAVVRIEQLSPFPFDLVKAEIDQYINADLVWCQEEHKNQGYYDYVKPRISNTTQHRRPVWYVGREPAAAPATGNKHTHLVELQHFLDTAFDLEAFSGRQ</sequence>
<dbReference type="Gene3D" id="3.40.50.12470">
    <property type="match status" value="1"/>
</dbReference>
<dbReference type="EC" id="1.2.4.2" evidence="6"/>
<evidence type="ECO:0000256" key="12">
    <source>
        <dbReference type="ARBA" id="ARBA00022946"/>
    </source>
</evidence>
<evidence type="ECO:0000313" key="25">
    <source>
        <dbReference type="Proteomes" id="UP000516260"/>
    </source>
</evidence>
<dbReference type="GO" id="GO:0005634">
    <property type="term" value="C:nucleus"/>
    <property type="evidence" value="ECO:0007669"/>
    <property type="project" value="UniProtKB-SubCell"/>
</dbReference>
<name>A0A4Z2BIA5_9TELE</name>
<evidence type="ECO:0000256" key="16">
    <source>
        <dbReference type="ARBA" id="ARBA00023152"/>
    </source>
</evidence>
<dbReference type="Pfam" id="PF16870">
    <property type="entry name" value="OxoGdeHyase_C"/>
    <property type="match status" value="1"/>
</dbReference>
<organism evidence="24 25">
    <name type="scientific">Takifugu bimaculatus</name>
    <dbReference type="NCBI Taxonomy" id="433685"/>
    <lineage>
        <taxon>Eukaryota</taxon>
        <taxon>Metazoa</taxon>
        <taxon>Chordata</taxon>
        <taxon>Craniata</taxon>
        <taxon>Vertebrata</taxon>
        <taxon>Euteleostomi</taxon>
        <taxon>Actinopterygii</taxon>
        <taxon>Neopterygii</taxon>
        <taxon>Teleostei</taxon>
        <taxon>Neoteleostei</taxon>
        <taxon>Acanthomorphata</taxon>
        <taxon>Eupercaria</taxon>
        <taxon>Tetraodontiformes</taxon>
        <taxon>Tetradontoidea</taxon>
        <taxon>Tetraodontidae</taxon>
        <taxon>Takifugu</taxon>
    </lineage>
</organism>
<evidence type="ECO:0000256" key="21">
    <source>
        <dbReference type="ARBA" id="ARBA00042799"/>
    </source>
</evidence>
<dbReference type="InterPro" id="IPR029061">
    <property type="entry name" value="THDP-binding"/>
</dbReference>
<dbReference type="PANTHER" id="PTHR23152">
    <property type="entry name" value="2-OXOGLUTARATE DEHYDROGENASE"/>
    <property type="match status" value="1"/>
</dbReference>
<evidence type="ECO:0000256" key="17">
    <source>
        <dbReference type="ARBA" id="ARBA00023242"/>
    </source>
</evidence>
<comment type="cofactor">
    <cofactor evidence="1">
        <name>Mg(2+)</name>
        <dbReference type="ChEBI" id="CHEBI:18420"/>
    </cofactor>
</comment>
<dbReference type="GO" id="GO:0006099">
    <property type="term" value="P:tricarboxylic acid cycle"/>
    <property type="evidence" value="ECO:0007669"/>
    <property type="project" value="TreeGrafter"/>
</dbReference>
<dbReference type="InterPro" id="IPR042179">
    <property type="entry name" value="KGD_C_sf"/>
</dbReference>
<dbReference type="FunFam" id="3.40.50.12470:FF:000007">
    <property type="entry name" value="2-oxoglutarate dehydrogenase e1 mitochondrial"/>
    <property type="match status" value="1"/>
</dbReference>
<dbReference type="SUPFAM" id="SSF52518">
    <property type="entry name" value="Thiamin diphosphate-binding fold (THDP-binding)"/>
    <property type="match status" value="2"/>
</dbReference>
<keyword evidence="14" id="KW-0786">Thiamine pyrophosphate</keyword>
<dbReference type="InterPro" id="IPR001017">
    <property type="entry name" value="DH_E1"/>
</dbReference>
<dbReference type="Proteomes" id="UP000516260">
    <property type="component" value="Chromosome 21"/>
</dbReference>
<keyword evidence="17" id="KW-0539">Nucleus</keyword>
<feature type="domain" description="Transketolase-like pyrimidine-binding" evidence="23">
    <location>
        <begin position="205"/>
        <end position="418"/>
    </location>
</feature>
<evidence type="ECO:0000256" key="15">
    <source>
        <dbReference type="ARBA" id="ARBA00023128"/>
    </source>
</evidence>
<proteinExistence type="inferred from homology"/>
<evidence type="ECO:0000256" key="6">
    <source>
        <dbReference type="ARBA" id="ARBA00012280"/>
    </source>
</evidence>
<evidence type="ECO:0000256" key="7">
    <source>
        <dbReference type="ARBA" id="ARBA00022499"/>
    </source>
</evidence>
<keyword evidence="8" id="KW-0479">Metal-binding</keyword>
<comment type="catalytic activity">
    <reaction evidence="22">
        <text>N(6)-[(R)-lipoyl]-L-lysyl-[protein] + 2-oxoglutarate + H(+) = N(6)-[(R)-S(8)-succinyldihydrolipoyl]-L-lysyl-[protein] + CO2</text>
        <dbReference type="Rhea" id="RHEA:12188"/>
        <dbReference type="Rhea" id="RHEA-COMP:10474"/>
        <dbReference type="Rhea" id="RHEA-COMP:20092"/>
        <dbReference type="ChEBI" id="CHEBI:15378"/>
        <dbReference type="ChEBI" id="CHEBI:16526"/>
        <dbReference type="ChEBI" id="CHEBI:16810"/>
        <dbReference type="ChEBI" id="CHEBI:83099"/>
        <dbReference type="ChEBI" id="CHEBI:83120"/>
        <dbReference type="EC" id="1.2.4.2"/>
    </reaction>
    <physiologicalReaction direction="left-to-right" evidence="22">
        <dbReference type="Rhea" id="RHEA:12189"/>
    </physiologicalReaction>
</comment>
<evidence type="ECO:0000256" key="4">
    <source>
        <dbReference type="ARBA" id="ARBA00004173"/>
    </source>
</evidence>
<dbReference type="GO" id="GO:0005739">
    <property type="term" value="C:mitochondrion"/>
    <property type="evidence" value="ECO:0007669"/>
    <property type="project" value="UniProtKB-SubCell"/>
</dbReference>
<evidence type="ECO:0000256" key="9">
    <source>
        <dbReference type="ARBA" id="ARBA00022837"/>
    </source>
</evidence>
<dbReference type="Pfam" id="PF00676">
    <property type="entry name" value="E1_dh"/>
    <property type="match status" value="1"/>
</dbReference>
<evidence type="ECO:0000259" key="23">
    <source>
        <dbReference type="SMART" id="SM00861"/>
    </source>
</evidence>
<evidence type="ECO:0000256" key="18">
    <source>
        <dbReference type="ARBA" id="ARBA00030680"/>
    </source>
</evidence>
<comment type="subcellular location">
    <subcellularLocation>
        <location evidence="4">Mitochondrion</location>
    </subcellularLocation>
    <subcellularLocation>
        <location evidence="3">Nucleus</location>
    </subcellularLocation>
</comment>
<keyword evidence="16" id="KW-0324">Glycolysis</keyword>
<evidence type="ECO:0000256" key="8">
    <source>
        <dbReference type="ARBA" id="ARBA00022723"/>
    </source>
</evidence>
<comment type="similarity">
    <text evidence="5">Belongs to the alpha-ketoglutarate dehydrogenase family.</text>
</comment>
<dbReference type="GO" id="GO:0030976">
    <property type="term" value="F:thiamine pyrophosphate binding"/>
    <property type="evidence" value="ECO:0007669"/>
    <property type="project" value="InterPro"/>
</dbReference>
<dbReference type="InterPro" id="IPR011603">
    <property type="entry name" value="2oxoglutarate_DH_E1"/>
</dbReference>
<keyword evidence="13" id="KW-0560">Oxidoreductase</keyword>
<dbReference type="AlphaFoldDB" id="A0A4Z2BIA5"/>
<gene>
    <name evidence="24" type="ORF">fugu_019093</name>
</gene>
<keyword evidence="25" id="KW-1185">Reference proteome</keyword>
<dbReference type="Pfam" id="PF02779">
    <property type="entry name" value="Transket_pyr"/>
    <property type="match status" value="1"/>
</dbReference>
<keyword evidence="12" id="KW-0809">Transit peptide</keyword>
<dbReference type="Gene3D" id="3.40.50.970">
    <property type="match status" value="1"/>
</dbReference>
<dbReference type="InterPro" id="IPR005475">
    <property type="entry name" value="Transketolase-like_Pyr-bd"/>
</dbReference>
<evidence type="ECO:0000313" key="24">
    <source>
        <dbReference type="EMBL" id="TNM92081.1"/>
    </source>
</evidence>
<evidence type="ECO:0000256" key="14">
    <source>
        <dbReference type="ARBA" id="ARBA00023052"/>
    </source>
</evidence>
<dbReference type="PANTHER" id="PTHR23152:SF7">
    <property type="entry name" value="2-OXOGLUTARATE DEHYDROGENASE COMPLEX COMPONENT E1"/>
    <property type="match status" value="1"/>
</dbReference>
<dbReference type="EMBL" id="SWLE01000014">
    <property type="protein sequence ID" value="TNM92081.1"/>
    <property type="molecule type" value="Genomic_DNA"/>
</dbReference>
<dbReference type="SMART" id="SM00861">
    <property type="entry name" value="Transket_pyr"/>
    <property type="match status" value="1"/>
</dbReference>
<evidence type="ECO:0000256" key="22">
    <source>
        <dbReference type="ARBA" id="ARBA00051042"/>
    </source>
</evidence>
<dbReference type="GO" id="GO:0004591">
    <property type="term" value="F:oxoglutarate dehydrogenase (succinyl-transferring) activity"/>
    <property type="evidence" value="ECO:0007669"/>
    <property type="project" value="UniProtKB-EC"/>
</dbReference>
<comment type="cofactor">
    <cofactor evidence="2">
        <name>thiamine diphosphate</name>
        <dbReference type="ChEBI" id="CHEBI:58937"/>
    </cofactor>
</comment>
<evidence type="ECO:0000256" key="13">
    <source>
        <dbReference type="ARBA" id="ARBA00023002"/>
    </source>
</evidence>
<dbReference type="InterPro" id="IPR031717">
    <property type="entry name" value="ODO-1/KGD_C"/>
</dbReference>
<dbReference type="GO" id="GO:0045252">
    <property type="term" value="C:oxoglutarate dehydrogenase complex"/>
    <property type="evidence" value="ECO:0007669"/>
    <property type="project" value="TreeGrafter"/>
</dbReference>
<evidence type="ECO:0000256" key="5">
    <source>
        <dbReference type="ARBA" id="ARBA00006936"/>
    </source>
</evidence>
<dbReference type="FunFam" id="3.40.50.970:FF:000135">
    <property type="entry name" value="Uncharacterized protein"/>
    <property type="match status" value="1"/>
</dbReference>